<evidence type="ECO:0000256" key="4">
    <source>
        <dbReference type="ARBA" id="ARBA00022475"/>
    </source>
</evidence>
<name>A0A0B6X0D7_9BACT</name>
<feature type="transmembrane region" description="Helical" evidence="12">
    <location>
        <begin position="207"/>
        <end position="224"/>
    </location>
</feature>
<comment type="similarity">
    <text evidence="2">Belongs to the cytochrome ubiquinol oxidase subunit 2 family.</text>
</comment>
<dbReference type="EMBL" id="CBXV010000007">
    <property type="protein sequence ID" value="CDM66004.1"/>
    <property type="molecule type" value="Genomic_DNA"/>
</dbReference>
<evidence type="ECO:0000256" key="12">
    <source>
        <dbReference type="SAM" id="Phobius"/>
    </source>
</evidence>
<dbReference type="NCBIfam" id="TIGR00203">
    <property type="entry name" value="cydB"/>
    <property type="match status" value="1"/>
</dbReference>
<feature type="transmembrane region" description="Helical" evidence="12">
    <location>
        <begin position="80"/>
        <end position="100"/>
    </location>
</feature>
<gene>
    <name evidence="13" type="ORF">PYK22_02013</name>
</gene>
<keyword evidence="11 12" id="KW-0472">Membrane</keyword>
<dbReference type="RefSeq" id="WP_041976828.1">
    <property type="nucleotide sequence ID" value="NZ_CBXV010000007.1"/>
</dbReference>
<dbReference type="GO" id="GO:0019646">
    <property type="term" value="P:aerobic electron transport chain"/>
    <property type="evidence" value="ECO:0007669"/>
    <property type="project" value="TreeGrafter"/>
</dbReference>
<keyword evidence="3" id="KW-0813">Transport</keyword>
<dbReference type="GO" id="GO:0016682">
    <property type="term" value="F:oxidoreductase activity, acting on diphenols and related substances as donors, oxygen as acceptor"/>
    <property type="evidence" value="ECO:0007669"/>
    <property type="project" value="TreeGrafter"/>
</dbReference>
<dbReference type="PIRSF" id="PIRSF000267">
    <property type="entry name" value="Cyt_oxidse_sub2"/>
    <property type="match status" value="1"/>
</dbReference>
<dbReference type="GO" id="GO:0046872">
    <property type="term" value="F:metal ion binding"/>
    <property type="evidence" value="ECO:0007669"/>
    <property type="project" value="UniProtKB-KW"/>
</dbReference>
<keyword evidence="5" id="KW-0349">Heme</keyword>
<evidence type="ECO:0000256" key="1">
    <source>
        <dbReference type="ARBA" id="ARBA00004651"/>
    </source>
</evidence>
<keyword evidence="10" id="KW-0408">Iron</keyword>
<dbReference type="GO" id="GO:0009055">
    <property type="term" value="F:electron transfer activity"/>
    <property type="evidence" value="ECO:0007669"/>
    <property type="project" value="TreeGrafter"/>
</dbReference>
<dbReference type="STRING" id="454194.PYK22_02013"/>
<evidence type="ECO:0000256" key="2">
    <source>
        <dbReference type="ARBA" id="ARBA00007543"/>
    </source>
</evidence>
<evidence type="ECO:0000256" key="11">
    <source>
        <dbReference type="ARBA" id="ARBA00023136"/>
    </source>
</evidence>
<keyword evidence="6 12" id="KW-0812">Transmembrane</keyword>
<evidence type="ECO:0000256" key="10">
    <source>
        <dbReference type="ARBA" id="ARBA00023004"/>
    </source>
</evidence>
<dbReference type="PANTHER" id="PTHR43141">
    <property type="entry name" value="CYTOCHROME BD2 SUBUNIT II"/>
    <property type="match status" value="1"/>
</dbReference>
<dbReference type="Pfam" id="PF02322">
    <property type="entry name" value="Cyt_bd_oxida_II"/>
    <property type="match status" value="1"/>
</dbReference>
<keyword evidence="14" id="KW-1185">Reference proteome</keyword>
<organism evidence="13 14">
    <name type="scientific">Pyrinomonas methylaliphatogenes</name>
    <dbReference type="NCBI Taxonomy" id="454194"/>
    <lineage>
        <taxon>Bacteria</taxon>
        <taxon>Pseudomonadati</taxon>
        <taxon>Acidobacteriota</taxon>
        <taxon>Blastocatellia</taxon>
        <taxon>Blastocatellales</taxon>
        <taxon>Pyrinomonadaceae</taxon>
        <taxon>Pyrinomonas</taxon>
    </lineage>
</organism>
<feature type="transmembrane region" description="Helical" evidence="12">
    <location>
        <begin position="112"/>
        <end position="132"/>
    </location>
</feature>
<feature type="transmembrane region" description="Helical" evidence="12">
    <location>
        <begin position="166"/>
        <end position="187"/>
    </location>
</feature>
<evidence type="ECO:0000256" key="6">
    <source>
        <dbReference type="ARBA" id="ARBA00022692"/>
    </source>
</evidence>
<feature type="transmembrane region" description="Helical" evidence="12">
    <location>
        <begin position="314"/>
        <end position="335"/>
    </location>
</feature>
<dbReference type="Proteomes" id="UP000031518">
    <property type="component" value="Unassembled WGS sequence"/>
</dbReference>
<sequence>METLWFILVALMLIAYVVLDGFDLGAGIIHLLVAKDETERRLILRSIGPVWDGNEVWLIAAGGALYFAFPLLYASSFSGFYLPLMIVLWLLMLRGIGIELRSHVDSPLWREFFDFVFSASSLLLAVFFGAAIGNVVRGVPLDERGFFFAPLWTDFRVGPQPGILDWYTVLTGLLAFATLAVHGAHWIAYKTEGPLNERARRAAARGWYLIVALTILSLVATLNVRPQVLDNFRAHWWGWLIPLAVAASLAAMPLFQRRRRDLAAFLASTLYITAMLGGAAFAMYPYLLPATTDPARSLTIFNAQSGPYSLRVGFIWWLIGMALAVGYFVFLYRFFRGKVSLEEREGY</sequence>
<dbReference type="OrthoDB" id="9776710at2"/>
<accession>A0A0B6X0D7</accession>
<dbReference type="GO" id="GO:0005886">
    <property type="term" value="C:plasma membrane"/>
    <property type="evidence" value="ECO:0007669"/>
    <property type="project" value="UniProtKB-SubCell"/>
</dbReference>
<keyword evidence="13" id="KW-0560">Oxidoreductase</keyword>
<feature type="transmembrane region" description="Helical" evidence="12">
    <location>
        <begin position="262"/>
        <end position="287"/>
    </location>
</feature>
<evidence type="ECO:0000256" key="3">
    <source>
        <dbReference type="ARBA" id="ARBA00022448"/>
    </source>
</evidence>
<dbReference type="AlphaFoldDB" id="A0A0B6X0D7"/>
<keyword evidence="9 12" id="KW-1133">Transmembrane helix</keyword>
<dbReference type="InterPro" id="IPR003317">
    <property type="entry name" value="Cyt-d_oxidase_su2"/>
</dbReference>
<evidence type="ECO:0000256" key="9">
    <source>
        <dbReference type="ARBA" id="ARBA00022989"/>
    </source>
</evidence>
<dbReference type="GO" id="GO:0070069">
    <property type="term" value="C:cytochrome complex"/>
    <property type="evidence" value="ECO:0007669"/>
    <property type="project" value="TreeGrafter"/>
</dbReference>
<evidence type="ECO:0000313" key="14">
    <source>
        <dbReference type="Proteomes" id="UP000031518"/>
    </source>
</evidence>
<keyword evidence="4" id="KW-1003">Cell membrane</keyword>
<evidence type="ECO:0000313" key="13">
    <source>
        <dbReference type="EMBL" id="CDM66004.1"/>
    </source>
</evidence>
<proteinExistence type="inferred from homology"/>
<protein>
    <submittedName>
        <fullName evidence="13">Cytochrome bd-I ubiquinol oxidase subunit 2 apoprotein</fullName>
        <ecNumber evidence="13">1.10.3.10</ecNumber>
    </submittedName>
</protein>
<comment type="subcellular location">
    <subcellularLocation>
        <location evidence="1">Cell membrane</location>
        <topology evidence="1">Multi-pass membrane protein</topology>
    </subcellularLocation>
</comment>
<keyword evidence="8" id="KW-0249">Electron transport</keyword>
<reference evidence="13 14" key="1">
    <citation type="submission" date="2013-12" db="EMBL/GenBank/DDBJ databases">
        <authorList>
            <person name="Stott M."/>
        </authorList>
    </citation>
    <scope>NUCLEOTIDE SEQUENCE [LARGE SCALE GENOMIC DNA]</scope>
    <source>
        <strain evidence="13 14">K22</strain>
    </source>
</reference>
<evidence type="ECO:0000256" key="5">
    <source>
        <dbReference type="ARBA" id="ARBA00022617"/>
    </source>
</evidence>
<feature type="transmembrane region" description="Helical" evidence="12">
    <location>
        <begin position="6"/>
        <end position="34"/>
    </location>
</feature>
<evidence type="ECO:0000256" key="7">
    <source>
        <dbReference type="ARBA" id="ARBA00022723"/>
    </source>
</evidence>
<feature type="transmembrane region" description="Helical" evidence="12">
    <location>
        <begin position="236"/>
        <end position="255"/>
    </location>
</feature>
<dbReference type="EC" id="1.10.3.10" evidence="13"/>
<dbReference type="PANTHER" id="PTHR43141:SF5">
    <property type="entry name" value="CYTOCHROME BD-I UBIQUINOL OXIDASE SUBUNIT 2"/>
    <property type="match status" value="1"/>
</dbReference>
<evidence type="ECO:0000256" key="8">
    <source>
        <dbReference type="ARBA" id="ARBA00022982"/>
    </source>
</evidence>
<keyword evidence="7" id="KW-0479">Metal-binding</keyword>
<reference evidence="13 14" key="2">
    <citation type="submission" date="2015-01" db="EMBL/GenBank/DDBJ databases">
        <title>Complete genome sequence of Pyrinomonas methylaliphatogenes type strain K22T.</title>
        <authorList>
            <person name="Lee K.C.Y."/>
            <person name="Power J.F."/>
            <person name="Dunfield P.F."/>
            <person name="Morgan X.C."/>
            <person name="Huttenhower C."/>
            <person name="Stott M.B."/>
        </authorList>
    </citation>
    <scope>NUCLEOTIDE SEQUENCE [LARGE SCALE GENOMIC DNA]</scope>
    <source>
        <strain evidence="13 14">K22</strain>
    </source>
</reference>